<dbReference type="InterPro" id="IPR051311">
    <property type="entry name" value="DedA_domain"/>
</dbReference>
<dbReference type="RefSeq" id="WP_188615528.1">
    <property type="nucleotide sequence ID" value="NZ_BMJT01000009.1"/>
</dbReference>
<name>A0A917G9E0_9BACI</name>
<reference evidence="4" key="1">
    <citation type="journal article" date="2014" name="Int. J. Syst. Evol. Microbiol.">
        <title>Complete genome sequence of Corynebacterium casei LMG S-19264T (=DSM 44701T), isolated from a smear-ripened cheese.</title>
        <authorList>
            <consortium name="US DOE Joint Genome Institute (JGI-PGF)"/>
            <person name="Walter F."/>
            <person name="Albersmeier A."/>
            <person name="Kalinowski J."/>
            <person name="Ruckert C."/>
        </authorList>
    </citation>
    <scope>NUCLEOTIDE SEQUENCE</scope>
    <source>
        <strain evidence="4">CGMCC 1.15760</strain>
    </source>
</reference>
<protein>
    <submittedName>
        <fullName evidence="4">Membrane protein YbfM</fullName>
    </submittedName>
</protein>
<accession>A0A917G9E0</accession>
<reference evidence="4" key="2">
    <citation type="submission" date="2020-09" db="EMBL/GenBank/DDBJ databases">
        <authorList>
            <person name="Sun Q."/>
            <person name="Zhou Y."/>
        </authorList>
    </citation>
    <scope>NUCLEOTIDE SEQUENCE</scope>
    <source>
        <strain evidence="4">CGMCC 1.15760</strain>
    </source>
</reference>
<evidence type="ECO:0000256" key="1">
    <source>
        <dbReference type="ARBA" id="ARBA00010792"/>
    </source>
</evidence>
<feature type="transmembrane region" description="Helical" evidence="2">
    <location>
        <begin position="140"/>
        <end position="163"/>
    </location>
</feature>
<sequence length="200" mass="22543">MTVDFIIHAFSTYGYIIIFICAFFGIIGIPAPEESLLVIIGMACVTGSMDFTHAVFFAVIGTIVGMMTGYLLGKKLGLPMLQRWGHYVGFTEERWQHVSQRYVRKSRLTIIGAYFLPGIRQISPYVAGVAKLRLSLFMTYSIIGAIVWIVPYMAAGYFIGRYFNIPPVYISSIGFILFGLFIVHLIIQYIKKKWKGAKKA</sequence>
<comment type="caution">
    <text evidence="4">The sequence shown here is derived from an EMBL/GenBank/DDBJ whole genome shotgun (WGS) entry which is preliminary data.</text>
</comment>
<feature type="transmembrane region" description="Helical" evidence="2">
    <location>
        <begin position="169"/>
        <end position="190"/>
    </location>
</feature>
<proteinExistence type="inferred from homology"/>
<feature type="domain" description="VTT" evidence="3">
    <location>
        <begin position="32"/>
        <end position="157"/>
    </location>
</feature>
<dbReference type="Proteomes" id="UP000616608">
    <property type="component" value="Unassembled WGS sequence"/>
</dbReference>
<organism evidence="4 5">
    <name type="scientific">Lysinibacillus alkalisoli</name>
    <dbReference type="NCBI Taxonomy" id="1911548"/>
    <lineage>
        <taxon>Bacteria</taxon>
        <taxon>Bacillati</taxon>
        <taxon>Bacillota</taxon>
        <taxon>Bacilli</taxon>
        <taxon>Bacillales</taxon>
        <taxon>Bacillaceae</taxon>
        <taxon>Lysinibacillus</taxon>
    </lineage>
</organism>
<keyword evidence="2" id="KW-1133">Transmembrane helix</keyword>
<evidence type="ECO:0000313" key="4">
    <source>
        <dbReference type="EMBL" id="GGG30420.1"/>
    </source>
</evidence>
<keyword evidence="2" id="KW-0812">Transmembrane</keyword>
<dbReference type="PANTHER" id="PTHR42709:SF9">
    <property type="entry name" value="ALKALINE PHOSPHATASE LIKE PROTEIN"/>
    <property type="match status" value="1"/>
</dbReference>
<dbReference type="Pfam" id="PF09335">
    <property type="entry name" value="VTT_dom"/>
    <property type="match status" value="1"/>
</dbReference>
<feature type="transmembrane region" description="Helical" evidence="2">
    <location>
        <begin position="51"/>
        <end position="73"/>
    </location>
</feature>
<dbReference type="EMBL" id="BMJT01000009">
    <property type="protein sequence ID" value="GGG30420.1"/>
    <property type="molecule type" value="Genomic_DNA"/>
</dbReference>
<evidence type="ECO:0000313" key="5">
    <source>
        <dbReference type="Proteomes" id="UP000616608"/>
    </source>
</evidence>
<dbReference type="InterPro" id="IPR032816">
    <property type="entry name" value="VTT_dom"/>
</dbReference>
<gene>
    <name evidence="4" type="primary">ybfM</name>
    <name evidence="4" type="ORF">GCM10007425_26300</name>
</gene>
<dbReference type="PANTHER" id="PTHR42709">
    <property type="entry name" value="ALKALINE PHOSPHATASE LIKE PROTEIN"/>
    <property type="match status" value="1"/>
</dbReference>
<comment type="similarity">
    <text evidence="1">Belongs to the DedA family.</text>
</comment>
<evidence type="ECO:0000256" key="2">
    <source>
        <dbReference type="SAM" id="Phobius"/>
    </source>
</evidence>
<evidence type="ECO:0000259" key="3">
    <source>
        <dbReference type="Pfam" id="PF09335"/>
    </source>
</evidence>
<dbReference type="AlphaFoldDB" id="A0A917G9E0"/>
<dbReference type="GO" id="GO:0005886">
    <property type="term" value="C:plasma membrane"/>
    <property type="evidence" value="ECO:0007669"/>
    <property type="project" value="TreeGrafter"/>
</dbReference>
<feature type="transmembrane region" description="Helical" evidence="2">
    <location>
        <begin position="12"/>
        <end position="31"/>
    </location>
</feature>
<keyword evidence="5" id="KW-1185">Reference proteome</keyword>
<keyword evidence="2" id="KW-0472">Membrane</keyword>